<dbReference type="EMBL" id="LZPO01116986">
    <property type="protein sequence ID" value="OBS57913.1"/>
    <property type="molecule type" value="Genomic_DNA"/>
</dbReference>
<dbReference type="Proteomes" id="UP000092124">
    <property type="component" value="Unassembled WGS sequence"/>
</dbReference>
<reference evidence="1 2" key="1">
    <citation type="submission" date="2016-06" db="EMBL/GenBank/DDBJ databases">
        <title>The Draft Genome Sequence and Annotation of the Desert Woodrat Neotoma lepida.</title>
        <authorList>
            <person name="Campbell M."/>
            <person name="Oakeson K.F."/>
            <person name="Yandell M."/>
            <person name="Halpert J.R."/>
            <person name="Dearing D."/>
        </authorList>
    </citation>
    <scope>NUCLEOTIDE SEQUENCE [LARGE SCALE GENOMIC DNA]</scope>
    <source>
        <strain evidence="1">417</strain>
        <tissue evidence="1">Liver</tissue>
    </source>
</reference>
<gene>
    <name evidence="1" type="ORF">A6R68_10939</name>
</gene>
<comment type="caution">
    <text evidence="1">The sequence shown here is derived from an EMBL/GenBank/DDBJ whole genome shotgun (WGS) entry which is preliminary data.</text>
</comment>
<dbReference type="STRING" id="56216.A0A1A6FVC9"/>
<dbReference type="OrthoDB" id="18853at2759"/>
<proteinExistence type="predicted"/>
<evidence type="ECO:0000313" key="1">
    <source>
        <dbReference type="EMBL" id="OBS57913.1"/>
    </source>
</evidence>
<evidence type="ECO:0000313" key="2">
    <source>
        <dbReference type="Proteomes" id="UP000092124"/>
    </source>
</evidence>
<organism evidence="1 2">
    <name type="scientific">Neotoma lepida</name>
    <name type="common">Desert woodrat</name>
    <dbReference type="NCBI Taxonomy" id="56216"/>
    <lineage>
        <taxon>Eukaryota</taxon>
        <taxon>Metazoa</taxon>
        <taxon>Chordata</taxon>
        <taxon>Craniata</taxon>
        <taxon>Vertebrata</taxon>
        <taxon>Euteleostomi</taxon>
        <taxon>Mammalia</taxon>
        <taxon>Eutheria</taxon>
        <taxon>Euarchontoglires</taxon>
        <taxon>Glires</taxon>
        <taxon>Rodentia</taxon>
        <taxon>Myomorpha</taxon>
        <taxon>Muroidea</taxon>
        <taxon>Cricetidae</taxon>
        <taxon>Neotominae</taxon>
        <taxon>Neotoma</taxon>
    </lineage>
</organism>
<name>A0A1A6FVC9_NEOLE</name>
<sequence length="75" mass="8134">MEAEDAKTLSCGCTSSLNPASFPWHHQPSIAGGVGPEIVFVCSQIQVIKIETEDNRETRSAKDALLLWCQMKTAG</sequence>
<protein>
    <submittedName>
        <fullName evidence="1">Uncharacterized protein</fullName>
    </submittedName>
</protein>
<dbReference type="AlphaFoldDB" id="A0A1A6FVC9"/>
<accession>A0A1A6FVC9</accession>
<keyword evidence="2" id="KW-1185">Reference proteome</keyword>